<dbReference type="InterPro" id="IPR050167">
    <property type="entry name" value="Ser_Thr_protein_kinase"/>
</dbReference>
<dbReference type="OrthoDB" id="68483at2759"/>
<dbReference type="GO" id="GO:0005524">
    <property type="term" value="F:ATP binding"/>
    <property type="evidence" value="ECO:0007669"/>
    <property type="project" value="InterPro"/>
</dbReference>
<dbReference type="Pfam" id="PF00069">
    <property type="entry name" value="Pkinase"/>
    <property type="match status" value="1"/>
</dbReference>
<dbReference type="EMBL" id="BLAL01000221">
    <property type="protein sequence ID" value="GES93139.1"/>
    <property type="molecule type" value="Genomic_DNA"/>
</dbReference>
<dbReference type="AlphaFoldDB" id="A0A8H3QXM4"/>
<organism evidence="2 3">
    <name type="scientific">Rhizophagus clarus</name>
    <dbReference type="NCBI Taxonomy" id="94130"/>
    <lineage>
        <taxon>Eukaryota</taxon>
        <taxon>Fungi</taxon>
        <taxon>Fungi incertae sedis</taxon>
        <taxon>Mucoromycota</taxon>
        <taxon>Glomeromycotina</taxon>
        <taxon>Glomeromycetes</taxon>
        <taxon>Glomerales</taxon>
        <taxon>Glomeraceae</taxon>
        <taxon>Rhizophagus</taxon>
    </lineage>
</organism>
<dbReference type="PROSITE" id="PS50011">
    <property type="entry name" value="PROTEIN_KINASE_DOM"/>
    <property type="match status" value="1"/>
</dbReference>
<comment type="caution">
    <text evidence="2">The sequence shown here is derived from an EMBL/GenBank/DDBJ whole genome shotgun (WGS) entry which is preliminary data.</text>
</comment>
<dbReference type="GO" id="GO:0007165">
    <property type="term" value="P:signal transduction"/>
    <property type="evidence" value="ECO:0007669"/>
    <property type="project" value="TreeGrafter"/>
</dbReference>
<evidence type="ECO:0000313" key="3">
    <source>
        <dbReference type="Proteomes" id="UP000615446"/>
    </source>
</evidence>
<name>A0A8H3QXM4_9GLOM</name>
<dbReference type="GO" id="GO:0005737">
    <property type="term" value="C:cytoplasm"/>
    <property type="evidence" value="ECO:0007669"/>
    <property type="project" value="TreeGrafter"/>
</dbReference>
<sequence length="343" mass="39384">MSNNIEHKNSINSNEWNKWIQEANSIKEIVHEHQIGFHNNIIRFYGITDKIMKIKLASKLSSAVLCLHDKGIVHRDLHSNNVLIHQNAIKLADLGLSKRIQESNIQSKLYEMVAYVDPKMFNHVQTYSLNKKSDIYSIGVLFWEISSGRPPFCNEPCDGGNLATKILHGLREAPIPGTLECCINIHTDCWNSEPDNRPAINQVVGRLKTLNTSNNKCNSNVDIQLSSEQQLNLKSNVFEVSKDIIYSSHCSHENLSQFIRNFDKINIKEIEPLTSIIPINIIVDEILYILNKLEKVDERREILNYLNNYNMTPQEIYYWLLNNQDNSNSVLLLGVFYYLGIGC</sequence>
<dbReference type="Proteomes" id="UP000615446">
    <property type="component" value="Unassembled WGS sequence"/>
</dbReference>
<dbReference type="GO" id="GO:0004672">
    <property type="term" value="F:protein kinase activity"/>
    <property type="evidence" value="ECO:0007669"/>
    <property type="project" value="InterPro"/>
</dbReference>
<dbReference type="PANTHER" id="PTHR23257:SF958">
    <property type="entry name" value="SERINE_THREONINE-PROTEIN KINASE WNK4"/>
    <property type="match status" value="1"/>
</dbReference>
<protein>
    <submittedName>
        <fullName evidence="2">Kinase-like domain-containing protein</fullName>
    </submittedName>
</protein>
<dbReference type="PANTHER" id="PTHR23257">
    <property type="entry name" value="SERINE-THREONINE PROTEIN KINASE"/>
    <property type="match status" value="1"/>
</dbReference>
<feature type="domain" description="Protein kinase" evidence="1">
    <location>
        <begin position="1"/>
        <end position="210"/>
    </location>
</feature>
<dbReference type="InterPro" id="IPR000719">
    <property type="entry name" value="Prot_kinase_dom"/>
</dbReference>
<keyword evidence="2" id="KW-0418">Kinase</keyword>
<dbReference type="Gene3D" id="1.10.510.10">
    <property type="entry name" value="Transferase(Phosphotransferase) domain 1"/>
    <property type="match status" value="1"/>
</dbReference>
<keyword evidence="2" id="KW-0808">Transferase</keyword>
<dbReference type="SUPFAM" id="SSF56112">
    <property type="entry name" value="Protein kinase-like (PK-like)"/>
    <property type="match status" value="1"/>
</dbReference>
<evidence type="ECO:0000259" key="1">
    <source>
        <dbReference type="PROSITE" id="PS50011"/>
    </source>
</evidence>
<proteinExistence type="predicted"/>
<gene>
    <name evidence="2" type="ORF">RCL2_001989700</name>
</gene>
<dbReference type="InterPro" id="IPR011009">
    <property type="entry name" value="Kinase-like_dom_sf"/>
</dbReference>
<accession>A0A8H3QXM4</accession>
<evidence type="ECO:0000313" key="2">
    <source>
        <dbReference type="EMBL" id="GES93139.1"/>
    </source>
</evidence>
<reference evidence="2" key="1">
    <citation type="submission" date="2019-10" db="EMBL/GenBank/DDBJ databases">
        <title>Conservation and host-specific expression of non-tandemly repeated heterogenous ribosome RNA gene in arbuscular mycorrhizal fungi.</title>
        <authorList>
            <person name="Maeda T."/>
            <person name="Kobayashi Y."/>
            <person name="Nakagawa T."/>
            <person name="Ezawa T."/>
            <person name="Yamaguchi K."/>
            <person name="Bino T."/>
            <person name="Nishimoto Y."/>
            <person name="Shigenobu S."/>
            <person name="Kawaguchi M."/>
        </authorList>
    </citation>
    <scope>NUCLEOTIDE SEQUENCE</scope>
    <source>
        <strain evidence="2">HR1</strain>
    </source>
</reference>